<protein>
    <submittedName>
        <fullName evidence="1">Uncharacterized protein</fullName>
    </submittedName>
</protein>
<keyword evidence="2" id="KW-1185">Reference proteome</keyword>
<evidence type="ECO:0000313" key="1">
    <source>
        <dbReference type="EMBL" id="CAI9179653.1"/>
    </source>
</evidence>
<dbReference type="Proteomes" id="UP001176941">
    <property type="component" value="Chromosome 9"/>
</dbReference>
<dbReference type="EMBL" id="OX459945">
    <property type="protein sequence ID" value="CAI9179653.1"/>
    <property type="molecule type" value="Genomic_DNA"/>
</dbReference>
<evidence type="ECO:0000313" key="2">
    <source>
        <dbReference type="Proteomes" id="UP001176941"/>
    </source>
</evidence>
<accession>A0ABN9A1J2</accession>
<sequence>MGPGAEGVLGLGSDSAVLRTSSHRCIGKSCCLRSCEAVTPSREAVPASSPLSFLDIELLGTILLLLLRKGYVATGLDHGFVLLPLGLFCFQKKISYAFTFSLESCTVGRKDDQLCRKDMPMS</sequence>
<gene>
    <name evidence="1" type="ORF">MRATA1EN1_LOCUS28615</name>
</gene>
<reference evidence="1" key="1">
    <citation type="submission" date="2023-04" db="EMBL/GenBank/DDBJ databases">
        <authorList>
            <consortium name="ELIXIR-Norway"/>
        </authorList>
    </citation>
    <scope>NUCLEOTIDE SEQUENCE [LARGE SCALE GENOMIC DNA]</scope>
</reference>
<name>A0ABN9A1J2_RANTA</name>
<proteinExistence type="predicted"/>
<organism evidence="1 2">
    <name type="scientific">Rangifer tarandus platyrhynchus</name>
    <name type="common">Svalbard reindeer</name>
    <dbReference type="NCBI Taxonomy" id="3082113"/>
    <lineage>
        <taxon>Eukaryota</taxon>
        <taxon>Metazoa</taxon>
        <taxon>Chordata</taxon>
        <taxon>Craniata</taxon>
        <taxon>Vertebrata</taxon>
        <taxon>Euteleostomi</taxon>
        <taxon>Mammalia</taxon>
        <taxon>Eutheria</taxon>
        <taxon>Laurasiatheria</taxon>
        <taxon>Artiodactyla</taxon>
        <taxon>Ruminantia</taxon>
        <taxon>Pecora</taxon>
        <taxon>Cervidae</taxon>
        <taxon>Odocoileinae</taxon>
        <taxon>Rangifer</taxon>
    </lineage>
</organism>